<accession>A0A8K0UGG1</accession>
<feature type="region of interest" description="Disordered" evidence="1">
    <location>
        <begin position="821"/>
        <end position="845"/>
    </location>
</feature>
<organism evidence="5 6">
    <name type="scientific">Cristinia sonorae</name>
    <dbReference type="NCBI Taxonomy" id="1940300"/>
    <lineage>
        <taxon>Eukaryota</taxon>
        <taxon>Fungi</taxon>
        <taxon>Dikarya</taxon>
        <taxon>Basidiomycota</taxon>
        <taxon>Agaricomycotina</taxon>
        <taxon>Agaricomycetes</taxon>
        <taxon>Agaricomycetidae</taxon>
        <taxon>Agaricales</taxon>
        <taxon>Pleurotineae</taxon>
        <taxon>Stephanosporaceae</taxon>
        <taxon>Cristinia</taxon>
    </lineage>
</organism>
<evidence type="ECO:0000313" key="5">
    <source>
        <dbReference type="EMBL" id="KAH8088968.1"/>
    </source>
</evidence>
<reference evidence="5" key="1">
    <citation type="journal article" date="2021" name="New Phytol.">
        <title>Evolutionary innovations through gain and loss of genes in the ectomycorrhizal Boletales.</title>
        <authorList>
            <person name="Wu G."/>
            <person name="Miyauchi S."/>
            <person name="Morin E."/>
            <person name="Kuo A."/>
            <person name="Drula E."/>
            <person name="Varga T."/>
            <person name="Kohler A."/>
            <person name="Feng B."/>
            <person name="Cao Y."/>
            <person name="Lipzen A."/>
            <person name="Daum C."/>
            <person name="Hundley H."/>
            <person name="Pangilinan J."/>
            <person name="Johnson J."/>
            <person name="Barry K."/>
            <person name="LaButti K."/>
            <person name="Ng V."/>
            <person name="Ahrendt S."/>
            <person name="Min B."/>
            <person name="Choi I.G."/>
            <person name="Park H."/>
            <person name="Plett J.M."/>
            <person name="Magnuson J."/>
            <person name="Spatafora J.W."/>
            <person name="Nagy L.G."/>
            <person name="Henrissat B."/>
            <person name="Grigoriev I.V."/>
            <person name="Yang Z.L."/>
            <person name="Xu J."/>
            <person name="Martin F.M."/>
        </authorList>
    </citation>
    <scope>NUCLEOTIDE SEQUENCE</scope>
    <source>
        <strain evidence="5">KKN 215</strain>
    </source>
</reference>
<dbReference type="PANTHER" id="PTHR17695:SF11">
    <property type="entry name" value="SMALL SUBUNIT PROCESSOME COMPONENT 20 HOMOLOG"/>
    <property type="match status" value="1"/>
</dbReference>
<dbReference type="Pfam" id="PF23099">
    <property type="entry name" value="UTP20_C"/>
    <property type="match status" value="1"/>
</dbReference>
<dbReference type="Proteomes" id="UP000813824">
    <property type="component" value="Unassembled WGS sequence"/>
</dbReference>
<dbReference type="GO" id="GO:0032040">
    <property type="term" value="C:small-subunit processome"/>
    <property type="evidence" value="ECO:0007669"/>
    <property type="project" value="TreeGrafter"/>
</dbReference>
<proteinExistence type="predicted"/>
<dbReference type="GO" id="GO:0030686">
    <property type="term" value="C:90S preribosome"/>
    <property type="evidence" value="ECO:0007669"/>
    <property type="project" value="TreeGrafter"/>
</dbReference>
<dbReference type="Pfam" id="PF07539">
    <property type="entry name" value="UTP20_N"/>
    <property type="match status" value="1"/>
</dbReference>
<dbReference type="InterPro" id="IPR057525">
    <property type="entry name" value="UTP20_C"/>
</dbReference>
<feature type="compositionally biased region" description="Acidic residues" evidence="1">
    <location>
        <begin position="826"/>
        <end position="835"/>
    </location>
</feature>
<dbReference type="EMBL" id="JAEVFJ010000039">
    <property type="protein sequence ID" value="KAH8088968.1"/>
    <property type="molecule type" value="Genomic_DNA"/>
</dbReference>
<dbReference type="OrthoDB" id="360653at2759"/>
<feature type="region of interest" description="Disordered" evidence="1">
    <location>
        <begin position="2315"/>
        <end position="2353"/>
    </location>
</feature>
<feature type="domain" description="U3 small nucleolar RNA-associated protein 20" evidence="3">
    <location>
        <begin position="1422"/>
        <end position="1645"/>
    </location>
</feature>
<feature type="domain" description="U3 small nucleolar RNA-associated protein 20 N-terminal" evidence="2">
    <location>
        <begin position="605"/>
        <end position="1208"/>
    </location>
</feature>
<dbReference type="InterPro" id="IPR046523">
    <property type="entry name" value="UTP20_dom"/>
</dbReference>
<protein>
    <submittedName>
        <fullName evidence="5">Armadillo-type protein</fullName>
    </submittedName>
</protein>
<dbReference type="Pfam" id="PF20416">
    <property type="entry name" value="UTP20"/>
    <property type="match status" value="1"/>
</dbReference>
<dbReference type="InterPro" id="IPR052575">
    <property type="entry name" value="SSU_processome_comp_20"/>
</dbReference>
<dbReference type="SUPFAM" id="SSF48371">
    <property type="entry name" value="ARM repeat"/>
    <property type="match status" value="2"/>
</dbReference>
<evidence type="ECO:0000259" key="2">
    <source>
        <dbReference type="Pfam" id="PF07539"/>
    </source>
</evidence>
<name>A0A8K0UGG1_9AGAR</name>
<comment type="caution">
    <text evidence="5">The sequence shown here is derived from an EMBL/GenBank/DDBJ whole genome shotgun (WGS) entry which is preliminary data.</text>
</comment>
<feature type="region of interest" description="Disordered" evidence="1">
    <location>
        <begin position="2162"/>
        <end position="2196"/>
    </location>
</feature>
<feature type="domain" description="U3 small nucleolar RNA-associated protein 20 C-terminal" evidence="4">
    <location>
        <begin position="1989"/>
        <end position="2349"/>
    </location>
</feature>
<feature type="compositionally biased region" description="Basic residues" evidence="1">
    <location>
        <begin position="2343"/>
        <end position="2353"/>
    </location>
</feature>
<gene>
    <name evidence="5" type="ORF">BXZ70DRAFT_1002099</name>
</gene>
<feature type="compositionally biased region" description="Acidic residues" evidence="1">
    <location>
        <begin position="2167"/>
        <end position="2190"/>
    </location>
</feature>
<dbReference type="InterPro" id="IPR016024">
    <property type="entry name" value="ARM-type_fold"/>
</dbReference>
<evidence type="ECO:0000259" key="4">
    <source>
        <dbReference type="Pfam" id="PF23099"/>
    </source>
</evidence>
<feature type="region of interest" description="Disordered" evidence="1">
    <location>
        <begin position="1650"/>
        <end position="1670"/>
    </location>
</feature>
<keyword evidence="6" id="KW-1185">Reference proteome</keyword>
<evidence type="ECO:0000259" key="3">
    <source>
        <dbReference type="Pfam" id="PF20416"/>
    </source>
</evidence>
<dbReference type="PANTHER" id="PTHR17695">
    <property type="entry name" value="SMALL SUBUNIT PROCESSOME COMPONENT 20 HOMOLOG"/>
    <property type="match status" value="1"/>
</dbReference>
<dbReference type="Gene3D" id="1.25.10.10">
    <property type="entry name" value="Leucine-rich Repeat Variant"/>
    <property type="match status" value="1"/>
</dbReference>
<evidence type="ECO:0000256" key="1">
    <source>
        <dbReference type="SAM" id="MobiDB-lite"/>
    </source>
</evidence>
<dbReference type="InterPro" id="IPR011989">
    <property type="entry name" value="ARM-like"/>
</dbReference>
<evidence type="ECO:0000313" key="6">
    <source>
        <dbReference type="Proteomes" id="UP000813824"/>
    </source>
</evidence>
<dbReference type="InterPro" id="IPR011430">
    <property type="entry name" value="UTP20_N"/>
</dbReference>
<sequence>MKTATREACVVAIVSQSNPDVGAWTMVSACKSVSQTLHTTTASLFAPVIRHYLTCDDPEASYTVLRRSYTALAHHCKSAEQYTPTVEYLIEQLVSADRSDTNRLDRILEIITTPCSVRQGSRLSQNQISTLLSQFQTLPLTDLLHASILKFTTAVLMAGEMASWLGPGRKVFERVWERPILGLELCGALSDLGWGGWKMLALPHVLKRVPDFLESHPSRTLEMLVSLQKQGRLQGVDASWKSKLQKWVDARFSTWDSSTEQMLELSQVLSLSSLLPSFTPLLIQLVNTALGASEPYAQFEAQYANASWLLGSCLHALSERGVKEWSDSVELSSWTAQIATKWAWSGYCLEGLVTVLSKSSSSTSELLLEDLYVSVQTPILSHSRTLRLSVLRLLSSRAVKTPQSTAEVFKRMLQGEEVALDVQGVRERVVKITRLGQVLRDDDEFGANIAIRWLIAQLKVNLRPLWKPASEALSSLSQRFGDLVWKLLFEEIRKVSNGETSHSTPEWMSELSDDELDPISEDEKTWRDPSAHKLRSSITLWMRGDAAHRSVVQSQTIPERFDVRSYELQLLATLGECSALAEKHSRDLIPLFLSLAPPDDPTRMPKHKLIAWLELFSKFSNPKALRSTQDVHRIYLTLASHPDRPLQRLALACILTYKSSHLIAHQDKLRLLLDDTRWRDELTSLDFNEIEPSDRPEFVDLLVRLLFGVMLERRGRSRGADRRAAVLTVLSGCSDGELELLADLMLKPLKRGRDRYMGGEFTIQPMDQDVSDKQMVGFLTLLEDVMRNMGSKIVRLWPALLSTLLDIVAYAQARVTGHGTDADIPAQEEEEDPESEDTKENGSSRTISTIRQLGLKRLADFFRAPILYQFDPYMKAAFDSFISPRLPSFATENTQAPSALLELFYVWSSRPEYTPLLCEFDNRVLPQIYNCLIATSVKEPVITKVFDIVDRLLETSAEDSSILGTILKPHVSLLLTNLSVLVERTKGLNSITDPVGRRQISILSRIATWLTDSSQASTLLGLFTPILRKPTRIVPEKLKVDMINILQSLFPLVSDLADPSSPVYTKTYSLLSFLFQNLRSRPGRLALLTSFHKLVEINPSLTRVSALLDELNAYSKRRIDDPDFDRRLTAFGELNESLHSSLSSQDWLPIIYNMLHLIQDPEELTVRNNASHALKRFVDLAAGSDASYEWTFLKVLYPGLKNGLRTKNELVRAEILGIISHAVERCTRISALQEMRVLLANGDEEANFFNNIHHVQIHRRTRALRRLADYCDEGHLRNATLTDVFIPLVSNFVQTTGNVDHHLVNEAILTTGRMAKHLSWGSYYALVQNYLRLSRQRDASERVYVRTIVAILDNFHFSMDTVVKESESTIAEQDVADGEDGDVEADEEEAAKAAKLANQQSHVADVVNSRLLPALLQHLEKRDETEDSLRIPVAVGIVQVALHLPQKSREIQVSRLLTVLSQVLRSKSQETRDLTRETMCKIAIILGPSYLHVIIRELRAALLRGPHLHVLAFTTHALLVHVTSEENAPRFHTLDDSVNDVAHISSEVIFGESGKDVLADEFKTKMREVRASGSKGFDSFAIISKYTTPPKISSLLVPVRNILHETETLRVMQQVEDLLRRIAGGLNANEHLKPVDLLQLCHTLVSQNSQFLKQSPNPGPRKGGKGKKDDRLVQLKRKAGPDMDHFATNSFRFVVFGLELFNTAHRRGRFDFQDAAIISRLESMVSVIGNTLYSNQQQVIIPGLKAASAIVKCPLKSIEKSLPVFVRQIIDIIKNVGSTDSEAVQNAFKALATILRDQPKAQVKEKDLIFLLELIGPDLEEPTRQQAVFTMLRAIVVRKFVVPEIYDLMNKTSEIMVTNQSPQVQELARGVLLQFLLEYPQGKGRLRNHMTFFAKNLSYVHESGRKSVMELLNAVLTKFNPDLLREFSDLLFVALVMVIANDDSAKCREMASEVIKGLFMRLEDNQRRVILSHVHSWSIQHSQPQLCRVSSQIYRIIIDLLQQDVAQHAHLILTDLNAILQVSANSLEEASLDEGADLDIEWQIPYHALNALTKLLEVCPDLATAEHKVQWPHIISHLLFPHPWVRTASCRLQGVLFTAVPVVAPRTDLPEDSPFSRFGMEDVAKKLCLQLRSQNLDGPLGLLIVKNLFFIGKCFSELEAAKKGAKEEEDDDSEDEDEESGDEAEDEGEPQDNTRHPLSWLFSKLSYQIRAAQIARRNKSSSSEGWYHQPASVLRWFAAMTSFLQPSEVEKYLTHMLSPVYRLTEEDTIRDPQLDELKTLAVELQDLVQAKVGTTMFANVYSKIRQNVLGVRHERRTKKAVQTHSNPALAMKRKQQRNVAKKDSRKRKNSTFA</sequence>